<comment type="subcellular location">
    <subcellularLocation>
        <location evidence="1">Membrane</location>
        <topology evidence="1">Multi-pass membrane protein</topology>
    </subcellularLocation>
</comment>
<dbReference type="PROSITE" id="PS50850">
    <property type="entry name" value="MFS"/>
    <property type="match status" value="1"/>
</dbReference>
<keyword evidence="2" id="KW-0813">Transport</keyword>
<dbReference type="AlphaFoldDB" id="A0A2N5TCM4"/>
<feature type="transmembrane region" description="Helical" evidence="6">
    <location>
        <begin position="474"/>
        <end position="500"/>
    </location>
</feature>
<protein>
    <recommendedName>
        <fullName evidence="7">Major facilitator superfamily (MFS) profile domain-containing protein</fullName>
    </recommendedName>
</protein>
<gene>
    <name evidence="8" type="ORF">PCASD_09226</name>
</gene>
<feature type="transmembrane region" description="Helical" evidence="6">
    <location>
        <begin position="212"/>
        <end position="234"/>
    </location>
</feature>
<dbReference type="Proteomes" id="UP000235392">
    <property type="component" value="Unassembled WGS sequence"/>
</dbReference>
<evidence type="ECO:0000313" key="8">
    <source>
        <dbReference type="EMBL" id="PLW23232.1"/>
    </source>
</evidence>
<comment type="caution">
    <text evidence="8">The sequence shown here is derived from an EMBL/GenBank/DDBJ whole genome shotgun (WGS) entry which is preliminary data.</text>
</comment>
<evidence type="ECO:0000259" key="7">
    <source>
        <dbReference type="PROSITE" id="PS50850"/>
    </source>
</evidence>
<evidence type="ECO:0000256" key="6">
    <source>
        <dbReference type="SAM" id="Phobius"/>
    </source>
</evidence>
<proteinExistence type="predicted"/>
<dbReference type="Pfam" id="PF07690">
    <property type="entry name" value="MFS_1"/>
    <property type="match status" value="1"/>
</dbReference>
<dbReference type="PANTHER" id="PTHR43791:SF62">
    <property type="entry name" value="MAJOR FACILITATOR SUPERFAMILY (MFS) PROFILE DOMAIN-CONTAINING PROTEIN"/>
    <property type="match status" value="1"/>
</dbReference>
<feature type="transmembrane region" description="Helical" evidence="6">
    <location>
        <begin position="445"/>
        <end position="462"/>
    </location>
</feature>
<keyword evidence="3 6" id="KW-0812">Transmembrane</keyword>
<name>A0A2N5TCM4_9BASI</name>
<feature type="transmembrane region" description="Helical" evidence="6">
    <location>
        <begin position="123"/>
        <end position="145"/>
    </location>
</feature>
<dbReference type="PANTHER" id="PTHR43791">
    <property type="entry name" value="PERMEASE-RELATED"/>
    <property type="match status" value="1"/>
</dbReference>
<feature type="transmembrane region" description="Helical" evidence="6">
    <location>
        <begin position="152"/>
        <end position="171"/>
    </location>
</feature>
<dbReference type="SUPFAM" id="SSF103473">
    <property type="entry name" value="MFS general substrate transporter"/>
    <property type="match status" value="1"/>
</dbReference>
<dbReference type="EMBL" id="PGCI01000639">
    <property type="protein sequence ID" value="PLW23232.1"/>
    <property type="molecule type" value="Genomic_DNA"/>
</dbReference>
<feature type="transmembrane region" description="Helical" evidence="6">
    <location>
        <begin position="385"/>
        <end position="406"/>
    </location>
</feature>
<feature type="transmembrane region" description="Helical" evidence="6">
    <location>
        <begin position="323"/>
        <end position="349"/>
    </location>
</feature>
<feature type="transmembrane region" description="Helical" evidence="6">
    <location>
        <begin position="177"/>
        <end position="200"/>
    </location>
</feature>
<feature type="transmembrane region" description="Helical" evidence="6">
    <location>
        <begin position="361"/>
        <end position="378"/>
    </location>
</feature>
<dbReference type="InterPro" id="IPR011701">
    <property type="entry name" value="MFS"/>
</dbReference>
<dbReference type="InterPro" id="IPR036259">
    <property type="entry name" value="MFS_trans_sf"/>
</dbReference>
<evidence type="ECO:0000256" key="4">
    <source>
        <dbReference type="ARBA" id="ARBA00022989"/>
    </source>
</evidence>
<dbReference type="GO" id="GO:0022857">
    <property type="term" value="F:transmembrane transporter activity"/>
    <property type="evidence" value="ECO:0007669"/>
    <property type="project" value="InterPro"/>
</dbReference>
<reference evidence="8 9" key="1">
    <citation type="submission" date="2017-11" db="EMBL/GenBank/DDBJ databases">
        <title>De novo assembly and phasing of dikaryotic genomes from two isolates of Puccinia coronata f. sp. avenae, the causal agent of oat crown rust.</title>
        <authorList>
            <person name="Miller M.E."/>
            <person name="Zhang Y."/>
            <person name="Omidvar V."/>
            <person name="Sperschneider J."/>
            <person name="Schwessinger B."/>
            <person name="Raley C."/>
            <person name="Palmer J.M."/>
            <person name="Garnica D."/>
            <person name="Upadhyaya N."/>
            <person name="Rathjen J."/>
            <person name="Taylor J.M."/>
            <person name="Park R.F."/>
            <person name="Dodds P.N."/>
            <person name="Hirsch C.D."/>
            <person name="Kianian S.F."/>
            <person name="Figueroa M."/>
        </authorList>
    </citation>
    <scope>NUCLEOTIDE SEQUENCE [LARGE SCALE GENOMIC DNA]</scope>
    <source>
        <strain evidence="8">12SD80</strain>
    </source>
</reference>
<evidence type="ECO:0000256" key="1">
    <source>
        <dbReference type="ARBA" id="ARBA00004141"/>
    </source>
</evidence>
<feature type="transmembrane region" description="Helical" evidence="6">
    <location>
        <begin position="412"/>
        <end position="433"/>
    </location>
</feature>
<dbReference type="GO" id="GO:0016020">
    <property type="term" value="C:membrane"/>
    <property type="evidence" value="ECO:0007669"/>
    <property type="project" value="UniProtKB-SubCell"/>
</dbReference>
<evidence type="ECO:0000313" key="9">
    <source>
        <dbReference type="Proteomes" id="UP000235392"/>
    </source>
</evidence>
<keyword evidence="5 6" id="KW-0472">Membrane</keyword>
<feature type="domain" description="Major facilitator superfamily (MFS) profile" evidence="7">
    <location>
        <begin position="86"/>
        <end position="507"/>
    </location>
</feature>
<evidence type="ECO:0000256" key="5">
    <source>
        <dbReference type="ARBA" id="ARBA00023136"/>
    </source>
</evidence>
<dbReference type="Gene3D" id="1.20.1250.20">
    <property type="entry name" value="MFS general substrate transporter like domains"/>
    <property type="match status" value="2"/>
</dbReference>
<organism evidence="8 9">
    <name type="scientific">Puccinia coronata f. sp. avenae</name>
    <dbReference type="NCBI Taxonomy" id="200324"/>
    <lineage>
        <taxon>Eukaryota</taxon>
        <taxon>Fungi</taxon>
        <taxon>Dikarya</taxon>
        <taxon>Basidiomycota</taxon>
        <taxon>Pucciniomycotina</taxon>
        <taxon>Pucciniomycetes</taxon>
        <taxon>Pucciniales</taxon>
        <taxon>Pucciniaceae</taxon>
        <taxon>Puccinia</taxon>
    </lineage>
</organism>
<dbReference type="FunFam" id="1.20.1250.20:FF:000057">
    <property type="entry name" value="MFS general substrate transporter"/>
    <property type="match status" value="1"/>
</dbReference>
<feature type="transmembrane region" description="Helical" evidence="6">
    <location>
        <begin position="246"/>
        <end position="268"/>
    </location>
</feature>
<sequence>MILRSSRRPLVELLASLYDPDSSISQIRYREMPSGAKGFDSAPKADPSEEKAIQEFEYSLDAVRHRGQPLKQEEEKALVRKIDSHIFPCLCLLYMLNHLDRTSVANARVGGMEKDLRLSSTDYSAVILIFFVGYLSAEIPSNMLLPHLRPSLYLPGLTFLWGVVVTLISLVKSKEGLIVARLFLGFVESGFFPGVLLLLSSWYRKAELAKRIGLIYTGGILAGAFGGLISGGVIDGLEGVGGIRGWRWLFIIEGLITVSASLVTIFFLPDWPANTKWLSENERKLAVLRLEFDQAEQGASSANSIKLSHWQALAAAAKDWRTYLFCFMYMMITSSLHISYFIPSIVVSLGHHGREAQFMTVPPYVISCVSALSVSFSADHFGERMLHVAIPTSFSGLLYALCLGIHVPKVRYALVCLGFGATYGSLPVALSWVSSFGGTHKQKRGITLAMVNTVAGLAHFYGSFLWPKSQGPKFVLGFAMTAASGFSCAIFAVLVTLLLARFPRDPDTVEPEKCGLPAHNNSVLIGEDETRRVAGSSPVTRPSLT</sequence>
<keyword evidence="4 6" id="KW-1133">Transmembrane helix</keyword>
<accession>A0A2N5TCM4</accession>
<dbReference type="InterPro" id="IPR020846">
    <property type="entry name" value="MFS_dom"/>
</dbReference>
<evidence type="ECO:0000256" key="2">
    <source>
        <dbReference type="ARBA" id="ARBA00022448"/>
    </source>
</evidence>
<evidence type="ECO:0000256" key="3">
    <source>
        <dbReference type="ARBA" id="ARBA00022692"/>
    </source>
</evidence>